<dbReference type="EnsemblMetazoa" id="ASIC017129-RA">
    <property type="protein sequence ID" value="ASIC017129-PA"/>
    <property type="gene ID" value="ASIC017129"/>
</dbReference>
<dbReference type="EMBL" id="KE525342">
    <property type="protein sequence ID" value="KFB48868.1"/>
    <property type="molecule type" value="Genomic_DNA"/>
</dbReference>
<evidence type="ECO:0000256" key="1">
    <source>
        <dbReference type="SAM" id="MobiDB-lite"/>
    </source>
</evidence>
<name>A0A084WF74_ANOSI</name>
<evidence type="ECO:0000313" key="3">
    <source>
        <dbReference type="EnsemblMetazoa" id="ASIC017129-PA"/>
    </source>
</evidence>
<keyword evidence="4" id="KW-1185">Reference proteome</keyword>
<evidence type="ECO:0000313" key="4">
    <source>
        <dbReference type="Proteomes" id="UP000030765"/>
    </source>
</evidence>
<dbReference type="VEuPathDB" id="VectorBase:ASIC017129"/>
<gene>
    <name evidence="2" type="ORF">ZHAS_00017129</name>
</gene>
<dbReference type="Proteomes" id="UP000030765">
    <property type="component" value="Unassembled WGS sequence"/>
</dbReference>
<proteinExistence type="predicted"/>
<protein>
    <submittedName>
        <fullName evidence="2 3">Uncharacterized protein</fullName>
    </submittedName>
</protein>
<dbReference type="AlphaFoldDB" id="A0A084WF74"/>
<organism evidence="2">
    <name type="scientific">Anopheles sinensis</name>
    <name type="common">Mosquito</name>
    <dbReference type="NCBI Taxonomy" id="74873"/>
    <lineage>
        <taxon>Eukaryota</taxon>
        <taxon>Metazoa</taxon>
        <taxon>Ecdysozoa</taxon>
        <taxon>Arthropoda</taxon>
        <taxon>Hexapoda</taxon>
        <taxon>Insecta</taxon>
        <taxon>Pterygota</taxon>
        <taxon>Neoptera</taxon>
        <taxon>Endopterygota</taxon>
        <taxon>Diptera</taxon>
        <taxon>Nematocera</taxon>
        <taxon>Culicoidea</taxon>
        <taxon>Culicidae</taxon>
        <taxon>Anophelinae</taxon>
        <taxon>Anopheles</taxon>
    </lineage>
</organism>
<sequence>MVSPMDGTKPDEGPARGKQPTTTTTTTNNGPRVSEPDRQINRKRWDTITNLSTPPFRASVSQRSAKVELISSALSYLTHRKPKNMLPSLT</sequence>
<dbReference type="EMBL" id="ATLV01023312">
    <property type="status" value="NOT_ANNOTATED_CDS"/>
    <property type="molecule type" value="Genomic_DNA"/>
</dbReference>
<feature type="compositionally biased region" description="Polar residues" evidence="1">
    <location>
        <begin position="47"/>
        <end position="57"/>
    </location>
</feature>
<evidence type="ECO:0000313" key="2">
    <source>
        <dbReference type="EMBL" id="KFB48868.1"/>
    </source>
</evidence>
<reference evidence="3" key="2">
    <citation type="submission" date="2020-05" db="UniProtKB">
        <authorList>
            <consortium name="EnsemblMetazoa"/>
        </authorList>
    </citation>
    <scope>IDENTIFICATION</scope>
</reference>
<reference evidence="2 4" key="1">
    <citation type="journal article" date="2014" name="BMC Genomics">
        <title>Genome sequence of Anopheles sinensis provides insight into genetics basis of mosquito competence for malaria parasites.</title>
        <authorList>
            <person name="Zhou D."/>
            <person name="Zhang D."/>
            <person name="Ding G."/>
            <person name="Shi L."/>
            <person name="Hou Q."/>
            <person name="Ye Y."/>
            <person name="Xu Y."/>
            <person name="Zhou H."/>
            <person name="Xiong C."/>
            <person name="Li S."/>
            <person name="Yu J."/>
            <person name="Hong S."/>
            <person name="Yu X."/>
            <person name="Zou P."/>
            <person name="Chen C."/>
            <person name="Chang X."/>
            <person name="Wang W."/>
            <person name="Lv Y."/>
            <person name="Sun Y."/>
            <person name="Ma L."/>
            <person name="Shen B."/>
            <person name="Zhu C."/>
        </authorList>
    </citation>
    <scope>NUCLEOTIDE SEQUENCE [LARGE SCALE GENOMIC DNA]</scope>
</reference>
<feature type="compositionally biased region" description="Basic and acidic residues" evidence="1">
    <location>
        <begin position="34"/>
        <end position="46"/>
    </location>
</feature>
<feature type="region of interest" description="Disordered" evidence="1">
    <location>
        <begin position="1"/>
        <end position="57"/>
    </location>
</feature>
<accession>A0A084WF74</accession>